<evidence type="ECO:0000256" key="1">
    <source>
        <dbReference type="ARBA" id="ARBA00004141"/>
    </source>
</evidence>
<protein>
    <submittedName>
        <fullName evidence="11">P-loop containing nucleoside triphosphate hydrolase protein</fullName>
    </submittedName>
</protein>
<dbReference type="GO" id="GO:0016020">
    <property type="term" value="C:membrane"/>
    <property type="evidence" value="ECO:0007669"/>
    <property type="project" value="UniProtKB-SubCell"/>
</dbReference>
<keyword evidence="11" id="KW-0378">Hydrolase</keyword>
<evidence type="ECO:0000256" key="7">
    <source>
        <dbReference type="ARBA" id="ARBA00022989"/>
    </source>
</evidence>
<dbReference type="GO" id="GO:0005524">
    <property type="term" value="F:ATP binding"/>
    <property type="evidence" value="ECO:0007669"/>
    <property type="project" value="UniProtKB-KW"/>
</dbReference>
<dbReference type="InterPro" id="IPR043926">
    <property type="entry name" value="ABCG_dom"/>
</dbReference>
<keyword evidence="6" id="KW-0067">ATP-binding</keyword>
<gene>
    <name evidence="11" type="ORF">L207DRAFT_511657</name>
</gene>
<dbReference type="InterPro" id="IPR052215">
    <property type="entry name" value="Plant_ABCG"/>
</dbReference>
<keyword evidence="7 9" id="KW-1133">Transmembrane helix</keyword>
<dbReference type="STRING" id="1149755.A0A2J6RTQ4"/>
<dbReference type="PANTHER" id="PTHR48042:SF11">
    <property type="entry name" value="ABC TRANSPORTER G FAMILY MEMBER 11"/>
    <property type="match status" value="1"/>
</dbReference>
<dbReference type="SUPFAM" id="SSF52540">
    <property type="entry name" value="P-loop containing nucleoside triphosphate hydrolases"/>
    <property type="match status" value="1"/>
</dbReference>
<evidence type="ECO:0000259" key="10">
    <source>
        <dbReference type="PROSITE" id="PS50893"/>
    </source>
</evidence>
<feature type="transmembrane region" description="Helical" evidence="9">
    <location>
        <begin position="486"/>
        <end position="508"/>
    </location>
</feature>
<dbReference type="PANTHER" id="PTHR48042">
    <property type="entry name" value="ABC TRANSPORTER G FAMILY MEMBER 11"/>
    <property type="match status" value="1"/>
</dbReference>
<evidence type="ECO:0000313" key="11">
    <source>
        <dbReference type="EMBL" id="PMD41900.1"/>
    </source>
</evidence>
<reference evidence="11 12" key="1">
    <citation type="submission" date="2016-04" db="EMBL/GenBank/DDBJ databases">
        <title>A degradative enzymes factory behind the ericoid mycorrhizal symbiosis.</title>
        <authorList>
            <consortium name="DOE Joint Genome Institute"/>
            <person name="Martino E."/>
            <person name="Morin E."/>
            <person name="Grelet G."/>
            <person name="Kuo A."/>
            <person name="Kohler A."/>
            <person name="Daghino S."/>
            <person name="Barry K."/>
            <person name="Choi C."/>
            <person name="Cichocki N."/>
            <person name="Clum A."/>
            <person name="Copeland A."/>
            <person name="Hainaut M."/>
            <person name="Haridas S."/>
            <person name="Labutti K."/>
            <person name="Lindquist E."/>
            <person name="Lipzen A."/>
            <person name="Khouja H.-R."/>
            <person name="Murat C."/>
            <person name="Ohm R."/>
            <person name="Olson A."/>
            <person name="Spatafora J."/>
            <person name="Veneault-Fourrey C."/>
            <person name="Henrissat B."/>
            <person name="Grigoriev I."/>
            <person name="Martin F."/>
            <person name="Perotto S."/>
        </authorList>
    </citation>
    <scope>NUCLEOTIDE SEQUENCE [LARGE SCALE GENOMIC DNA]</scope>
    <source>
        <strain evidence="11 12">F</strain>
    </source>
</reference>
<evidence type="ECO:0000256" key="5">
    <source>
        <dbReference type="ARBA" id="ARBA00022741"/>
    </source>
</evidence>
<dbReference type="InterPro" id="IPR003439">
    <property type="entry name" value="ABC_transporter-like_ATP-bd"/>
</dbReference>
<evidence type="ECO:0000256" key="4">
    <source>
        <dbReference type="ARBA" id="ARBA00022692"/>
    </source>
</evidence>
<dbReference type="AlphaFoldDB" id="A0A2J6RTQ4"/>
<dbReference type="InterPro" id="IPR013525">
    <property type="entry name" value="ABC2_TM"/>
</dbReference>
<dbReference type="EMBL" id="KZ613944">
    <property type="protein sequence ID" value="PMD41900.1"/>
    <property type="molecule type" value="Genomic_DNA"/>
</dbReference>
<dbReference type="InterPro" id="IPR027417">
    <property type="entry name" value="P-loop_NTPase"/>
</dbReference>
<dbReference type="CDD" id="cd03213">
    <property type="entry name" value="ABCG_EPDR"/>
    <property type="match status" value="1"/>
</dbReference>
<dbReference type="OrthoDB" id="66620at2759"/>
<dbReference type="InterPro" id="IPR003593">
    <property type="entry name" value="AAA+_ATPase"/>
</dbReference>
<proteinExistence type="inferred from homology"/>
<dbReference type="GO" id="GO:0016887">
    <property type="term" value="F:ATP hydrolysis activity"/>
    <property type="evidence" value="ECO:0007669"/>
    <property type="project" value="InterPro"/>
</dbReference>
<organism evidence="11 12">
    <name type="scientific">Hyaloscypha variabilis (strain UAMH 11265 / GT02V1 / F)</name>
    <name type="common">Meliniomyces variabilis</name>
    <dbReference type="NCBI Taxonomy" id="1149755"/>
    <lineage>
        <taxon>Eukaryota</taxon>
        <taxon>Fungi</taxon>
        <taxon>Dikarya</taxon>
        <taxon>Ascomycota</taxon>
        <taxon>Pezizomycotina</taxon>
        <taxon>Leotiomycetes</taxon>
        <taxon>Helotiales</taxon>
        <taxon>Hyaloscyphaceae</taxon>
        <taxon>Hyaloscypha</taxon>
        <taxon>Hyaloscypha variabilis</taxon>
    </lineage>
</organism>
<evidence type="ECO:0000256" key="9">
    <source>
        <dbReference type="SAM" id="Phobius"/>
    </source>
</evidence>
<feature type="transmembrane region" description="Helical" evidence="9">
    <location>
        <begin position="407"/>
        <end position="430"/>
    </location>
</feature>
<evidence type="ECO:0000313" key="12">
    <source>
        <dbReference type="Proteomes" id="UP000235786"/>
    </source>
</evidence>
<feature type="transmembrane region" description="Helical" evidence="9">
    <location>
        <begin position="450"/>
        <end position="474"/>
    </location>
</feature>
<dbReference type="Pfam" id="PF01061">
    <property type="entry name" value="ABC2_membrane"/>
    <property type="match status" value="1"/>
</dbReference>
<dbReference type="FunFam" id="3.40.50.300:FF:001305">
    <property type="entry name" value="ABCG transporter ABC superfamily"/>
    <property type="match status" value="1"/>
</dbReference>
<dbReference type="SMART" id="SM00382">
    <property type="entry name" value="AAA"/>
    <property type="match status" value="1"/>
</dbReference>
<feature type="transmembrane region" description="Helical" evidence="9">
    <location>
        <begin position="373"/>
        <end position="395"/>
    </location>
</feature>
<dbReference type="Gene3D" id="3.40.50.300">
    <property type="entry name" value="P-loop containing nucleotide triphosphate hydrolases"/>
    <property type="match status" value="1"/>
</dbReference>
<dbReference type="GO" id="GO:0140359">
    <property type="term" value="F:ABC-type transporter activity"/>
    <property type="evidence" value="ECO:0007669"/>
    <property type="project" value="InterPro"/>
</dbReference>
<dbReference type="Proteomes" id="UP000235786">
    <property type="component" value="Unassembled WGS sequence"/>
</dbReference>
<evidence type="ECO:0000256" key="3">
    <source>
        <dbReference type="ARBA" id="ARBA00022448"/>
    </source>
</evidence>
<dbReference type="Pfam" id="PF00005">
    <property type="entry name" value="ABC_tran"/>
    <property type="match status" value="1"/>
</dbReference>
<accession>A0A2J6RTQ4</accession>
<feature type="transmembrane region" description="Helical" evidence="9">
    <location>
        <begin position="615"/>
        <end position="633"/>
    </location>
</feature>
<feature type="transmembrane region" description="Helical" evidence="9">
    <location>
        <begin position="514"/>
        <end position="536"/>
    </location>
</feature>
<keyword evidence="12" id="KW-1185">Reference proteome</keyword>
<comment type="similarity">
    <text evidence="2">Belongs to the ABC transporter superfamily. ABCG family. Eye pigment precursor importer (TC 3.A.1.204) subfamily.</text>
</comment>
<keyword evidence="4 9" id="KW-0812">Transmembrane</keyword>
<evidence type="ECO:0000256" key="2">
    <source>
        <dbReference type="ARBA" id="ARBA00005814"/>
    </source>
</evidence>
<feature type="domain" description="ABC transporter" evidence="10">
    <location>
        <begin position="37"/>
        <end position="285"/>
    </location>
</feature>
<dbReference type="PROSITE" id="PS50893">
    <property type="entry name" value="ABC_TRANSPORTER_2"/>
    <property type="match status" value="1"/>
</dbReference>
<evidence type="ECO:0000256" key="8">
    <source>
        <dbReference type="ARBA" id="ARBA00023136"/>
    </source>
</evidence>
<keyword evidence="5" id="KW-0547">Nucleotide-binding</keyword>
<dbReference type="Pfam" id="PF19055">
    <property type="entry name" value="ABC2_membrane_7"/>
    <property type="match status" value="1"/>
</dbReference>
<sequence>MSGKPGATSEQITLTDIDVEQRGHDNSYLENQIVQSLSWKNVTVVVPDRETKQPKEILSAINGEVAAGEMLAIMGPSGCGKTTLLNVLAQREASAKAKVSATVCINGQTPPDSAFRRLSSYVEADDALIGSLTVKETLSFAAKLSLSGVVTATERIRRVDELLQSFGLMNQANILIGTLVRKGISTGQKRRLSVAAQLISAPKILFLDEPTSGLDSAASYKVMSYVRNVAKKNKLIVIASIHQPATKTFELFDKLLLLSGGKTCYSGSIADVKPYFDKIGFEMPVQTNPADFVLDLTNIDFESDGDVAQGKIAQLQEAWASSPTALDEKARIAAEYNSTSEPLTLASEPMHRRYMTATLILLHRSFIKSHRDVVVYGIRFGMYLGLAIMMGTVWLRLVPIQSNMQPFTNCIMFGSCFMSFMAVVYVPAFLEDRMVCIKERANGMYGTTAFLLSNFLIGLPYLFIIAFVSSTFTYWMTNFRPDGQAFMVWVMWMYLNLVAAESLVVLMSCLFPNFVGALALTAMANGIWMACDGFMVQLPALNPFYRYVFSYIDYQAYVFGGLVVNEFGYRIYKCAETPDGCWCQWDTPLKSQCLIEGVAVLNQYGYRLGETSKHVGITLGIIFGMRLMGWAAMQWRK</sequence>
<evidence type="ECO:0000256" key="6">
    <source>
        <dbReference type="ARBA" id="ARBA00022840"/>
    </source>
</evidence>
<keyword evidence="3" id="KW-0813">Transport</keyword>
<comment type="subcellular location">
    <subcellularLocation>
        <location evidence="1">Membrane</location>
        <topology evidence="1">Multi-pass membrane protein</topology>
    </subcellularLocation>
</comment>
<name>A0A2J6RTQ4_HYAVF</name>
<keyword evidence="8 9" id="KW-0472">Membrane</keyword>